<proteinExistence type="predicted"/>
<reference evidence="6 7" key="1">
    <citation type="submission" date="2015-11" db="EMBL/GenBank/DDBJ databases">
        <title>Genome sequences of Lysobacter enzymogenes strain C3 and Lysobacter antibioticus ATCC 29479.</title>
        <authorList>
            <person name="Kobayashi D.Y."/>
        </authorList>
    </citation>
    <scope>NUCLEOTIDE SEQUENCE [LARGE SCALE GENOMIC DNA]</scope>
    <source>
        <strain evidence="6 7">C3</strain>
    </source>
</reference>
<dbReference type="PRINTS" id="PR00038">
    <property type="entry name" value="HTHLUXR"/>
</dbReference>
<evidence type="ECO:0000313" key="6">
    <source>
        <dbReference type="EMBL" id="ALN57462.1"/>
    </source>
</evidence>
<evidence type="ECO:0000313" key="7">
    <source>
        <dbReference type="Proteomes" id="UP000061569"/>
    </source>
</evidence>
<dbReference type="SUPFAM" id="SSF46894">
    <property type="entry name" value="C-terminal effector domain of the bipartite response regulators"/>
    <property type="match status" value="1"/>
</dbReference>
<evidence type="ECO:0000256" key="2">
    <source>
        <dbReference type="ARBA" id="ARBA00023125"/>
    </source>
</evidence>
<dbReference type="GO" id="GO:0006355">
    <property type="term" value="P:regulation of DNA-templated transcription"/>
    <property type="evidence" value="ECO:0007669"/>
    <property type="project" value="InterPro"/>
</dbReference>
<dbReference type="InterPro" id="IPR000792">
    <property type="entry name" value="Tscrpt_reg_LuxR_C"/>
</dbReference>
<gene>
    <name evidence="6" type="ORF">GLE_2112</name>
</gene>
<dbReference type="InterPro" id="IPR036388">
    <property type="entry name" value="WH-like_DNA-bd_sf"/>
</dbReference>
<feature type="compositionally biased region" description="Basic and acidic residues" evidence="4">
    <location>
        <begin position="1"/>
        <end position="11"/>
    </location>
</feature>
<dbReference type="GO" id="GO:0003677">
    <property type="term" value="F:DNA binding"/>
    <property type="evidence" value="ECO:0007669"/>
    <property type="project" value="UniProtKB-KW"/>
</dbReference>
<dbReference type="PATRIC" id="fig|69.6.peg.2076"/>
<dbReference type="SMART" id="SM00421">
    <property type="entry name" value="HTH_LUXR"/>
    <property type="match status" value="1"/>
</dbReference>
<dbReference type="Gene3D" id="1.10.10.10">
    <property type="entry name" value="Winged helix-like DNA-binding domain superfamily/Winged helix DNA-binding domain"/>
    <property type="match status" value="1"/>
</dbReference>
<evidence type="ECO:0000256" key="4">
    <source>
        <dbReference type="SAM" id="MobiDB-lite"/>
    </source>
</evidence>
<dbReference type="Proteomes" id="UP000061569">
    <property type="component" value="Chromosome"/>
</dbReference>
<sequence>MEGAVSRERPGGARTQSPQAPGCKQYLEDVLHKLQALVAPGHDLAEEQQAATRALFADFISGCLQMYFLHGGGTGLLAAPPWPEAAAPDPRAAKERTPHERPWYLSEVAAAPKPAETSRAIAPAYPASALDASTRHAAAYPEPAAHTPRPHPLQPLRPLPVPALFERANELTEREKEVLQWIAEGRTSREVGLILSIAERTVKFHLRNIYAKLNVLNRTQAVSIANRMNLG</sequence>
<dbReference type="Pfam" id="PF00196">
    <property type="entry name" value="GerE"/>
    <property type="match status" value="1"/>
</dbReference>
<name>A0A0S2DFN1_LYSEN</name>
<feature type="domain" description="HTH luxR-type" evidence="5">
    <location>
        <begin position="164"/>
        <end position="229"/>
    </location>
</feature>
<accession>A0A0S2DFN1</accession>
<protein>
    <submittedName>
        <fullName evidence="6">Transcriptional regulator, LuxR family</fullName>
    </submittedName>
</protein>
<dbReference type="AlphaFoldDB" id="A0A0S2DFN1"/>
<evidence type="ECO:0000259" key="5">
    <source>
        <dbReference type="PROSITE" id="PS50043"/>
    </source>
</evidence>
<dbReference type="PANTHER" id="PTHR44688:SF16">
    <property type="entry name" value="DNA-BINDING TRANSCRIPTIONAL ACTIVATOR DEVR_DOSR"/>
    <property type="match status" value="1"/>
</dbReference>
<dbReference type="PROSITE" id="PS50043">
    <property type="entry name" value="HTH_LUXR_2"/>
    <property type="match status" value="1"/>
</dbReference>
<organism evidence="6 7">
    <name type="scientific">Lysobacter enzymogenes</name>
    <dbReference type="NCBI Taxonomy" id="69"/>
    <lineage>
        <taxon>Bacteria</taxon>
        <taxon>Pseudomonadati</taxon>
        <taxon>Pseudomonadota</taxon>
        <taxon>Gammaproteobacteria</taxon>
        <taxon>Lysobacterales</taxon>
        <taxon>Lysobacteraceae</taxon>
        <taxon>Lysobacter</taxon>
    </lineage>
</organism>
<dbReference type="CDD" id="cd06170">
    <property type="entry name" value="LuxR_C_like"/>
    <property type="match status" value="1"/>
</dbReference>
<keyword evidence="2" id="KW-0238">DNA-binding</keyword>
<dbReference type="STRING" id="69.GLE_2112"/>
<dbReference type="KEGG" id="lez:GLE_2112"/>
<keyword evidence="3" id="KW-0804">Transcription</keyword>
<dbReference type="EMBL" id="CP013140">
    <property type="protein sequence ID" value="ALN57462.1"/>
    <property type="molecule type" value="Genomic_DNA"/>
</dbReference>
<evidence type="ECO:0000256" key="3">
    <source>
        <dbReference type="ARBA" id="ARBA00023163"/>
    </source>
</evidence>
<dbReference type="PROSITE" id="PS00622">
    <property type="entry name" value="HTH_LUXR_1"/>
    <property type="match status" value="1"/>
</dbReference>
<evidence type="ECO:0000256" key="1">
    <source>
        <dbReference type="ARBA" id="ARBA00023015"/>
    </source>
</evidence>
<dbReference type="PANTHER" id="PTHR44688">
    <property type="entry name" value="DNA-BINDING TRANSCRIPTIONAL ACTIVATOR DEVR_DOSR"/>
    <property type="match status" value="1"/>
</dbReference>
<dbReference type="InterPro" id="IPR016032">
    <property type="entry name" value="Sig_transdc_resp-reg_C-effctor"/>
</dbReference>
<keyword evidence="1" id="KW-0805">Transcription regulation</keyword>
<feature type="region of interest" description="Disordered" evidence="4">
    <location>
        <begin position="1"/>
        <end position="21"/>
    </location>
</feature>